<dbReference type="SUPFAM" id="SSF52980">
    <property type="entry name" value="Restriction endonuclease-like"/>
    <property type="match status" value="1"/>
</dbReference>
<dbReference type="InterPro" id="IPR007569">
    <property type="entry name" value="DUF559"/>
</dbReference>
<dbReference type="PANTHER" id="PTHR38590:SF1">
    <property type="entry name" value="BLL0828 PROTEIN"/>
    <property type="match status" value="1"/>
</dbReference>
<name>A0A3S9B374_9HYPH</name>
<dbReference type="Pfam" id="PF04480">
    <property type="entry name" value="DUF559"/>
    <property type="match status" value="1"/>
</dbReference>
<dbReference type="GO" id="GO:0004519">
    <property type="term" value="F:endonuclease activity"/>
    <property type="evidence" value="ECO:0007669"/>
    <property type="project" value="UniProtKB-KW"/>
</dbReference>
<reference evidence="2 3" key="1">
    <citation type="submission" date="2018-09" db="EMBL/GenBank/DDBJ databases">
        <title>Marinorhizobium profundi gen. nov., sp. nov., isolated from a deep-sea sediment sample from the New Britain Trench and proposal of Marinorhizobiaceae fam. nov. in the order Rhizobiales of the class Alphaproteobacteria.</title>
        <authorList>
            <person name="Cao J."/>
        </authorList>
    </citation>
    <scope>NUCLEOTIDE SEQUENCE [LARGE SCALE GENOMIC DNA]</scope>
    <source>
        <strain evidence="2 3">WS11</strain>
    </source>
</reference>
<evidence type="ECO:0000259" key="1">
    <source>
        <dbReference type="Pfam" id="PF04480"/>
    </source>
</evidence>
<dbReference type="PANTHER" id="PTHR38590">
    <property type="entry name" value="BLL0828 PROTEIN"/>
    <property type="match status" value="1"/>
</dbReference>
<dbReference type="EMBL" id="CP032509">
    <property type="protein sequence ID" value="AZN71435.1"/>
    <property type="molecule type" value="Genomic_DNA"/>
</dbReference>
<keyword evidence="2" id="KW-0540">Nuclease</keyword>
<gene>
    <name evidence="2" type="ORF">D5400_09300</name>
</gene>
<dbReference type="InterPro" id="IPR047216">
    <property type="entry name" value="Endonuclease_DUF559_bact"/>
</dbReference>
<keyword evidence="3" id="KW-1185">Reference proteome</keyword>
<organism evidence="2 3">
    <name type="scientific">Georhizobium profundi</name>
    <dbReference type="NCBI Taxonomy" id="2341112"/>
    <lineage>
        <taxon>Bacteria</taxon>
        <taxon>Pseudomonadati</taxon>
        <taxon>Pseudomonadota</taxon>
        <taxon>Alphaproteobacteria</taxon>
        <taxon>Hyphomicrobiales</taxon>
        <taxon>Rhizobiaceae</taxon>
        <taxon>Georhizobium</taxon>
    </lineage>
</organism>
<sequence>MRSWRLRRSWSNAMHGPSPDLRYASATLSTEGRGGASLPGRREGATITARRLRSDETEAEYRRWGELRNRQLNGHKFVRQMPIGPYFADFVCRAKRLVVELDGFQHAGSAHDVLRTNWLNAQGYSVLRFWNHEVLQERRAILETILSVLERQIVVASSELRFSPAAQRAASSPLGERSTRSGG</sequence>
<dbReference type="Proteomes" id="UP000268192">
    <property type="component" value="Chromosome"/>
</dbReference>
<keyword evidence="2" id="KW-0255">Endonuclease</keyword>
<dbReference type="CDD" id="cd01038">
    <property type="entry name" value="Endonuclease_DUF559"/>
    <property type="match status" value="1"/>
</dbReference>
<protein>
    <submittedName>
        <fullName evidence="2">Endonuclease domain-containing protein</fullName>
    </submittedName>
</protein>
<dbReference type="AlphaFoldDB" id="A0A3S9B374"/>
<evidence type="ECO:0000313" key="3">
    <source>
        <dbReference type="Proteomes" id="UP000268192"/>
    </source>
</evidence>
<keyword evidence="2" id="KW-0378">Hydrolase</keyword>
<evidence type="ECO:0000313" key="2">
    <source>
        <dbReference type="EMBL" id="AZN71435.1"/>
    </source>
</evidence>
<dbReference type="InterPro" id="IPR011335">
    <property type="entry name" value="Restrct_endonuc-II-like"/>
</dbReference>
<dbReference type="Gene3D" id="3.40.960.10">
    <property type="entry name" value="VSR Endonuclease"/>
    <property type="match status" value="1"/>
</dbReference>
<dbReference type="OrthoDB" id="9798754at2"/>
<proteinExistence type="predicted"/>
<feature type="domain" description="DUF559" evidence="1">
    <location>
        <begin position="46"/>
        <end position="150"/>
    </location>
</feature>
<dbReference type="KEGG" id="abaw:D5400_09300"/>
<accession>A0A3S9B374</accession>